<keyword evidence="2" id="KW-0378">Hydrolase</keyword>
<dbReference type="InterPro" id="IPR027417">
    <property type="entry name" value="P-loop_NTPase"/>
</dbReference>
<dbReference type="GO" id="GO:0004386">
    <property type="term" value="F:helicase activity"/>
    <property type="evidence" value="ECO:0007669"/>
    <property type="project" value="UniProtKB-KW"/>
</dbReference>
<dbReference type="EMBL" id="LR798268">
    <property type="protein sequence ID" value="CAB5219005.1"/>
    <property type="molecule type" value="Genomic_DNA"/>
</dbReference>
<keyword evidence="4" id="KW-0067">ATP-binding</keyword>
<dbReference type="SUPFAM" id="SSF52540">
    <property type="entry name" value="P-loop containing nucleoside triphosphate hydrolases"/>
    <property type="match status" value="1"/>
</dbReference>
<accession>A0A6J7WQJ3</accession>
<dbReference type="InterPro" id="IPR014001">
    <property type="entry name" value="Helicase_ATP-bd"/>
</dbReference>
<feature type="domain" description="Helicase C-terminal" evidence="6">
    <location>
        <begin position="343"/>
        <end position="489"/>
    </location>
</feature>
<dbReference type="PANTHER" id="PTHR11274">
    <property type="entry name" value="RAD25/XP-B DNA REPAIR HELICASE"/>
    <property type="match status" value="1"/>
</dbReference>
<evidence type="ECO:0000256" key="4">
    <source>
        <dbReference type="ARBA" id="ARBA00022840"/>
    </source>
</evidence>
<dbReference type="InterPro" id="IPR001650">
    <property type="entry name" value="Helicase_C-like"/>
</dbReference>
<dbReference type="PROSITE" id="PS51194">
    <property type="entry name" value="HELICASE_CTER"/>
    <property type="match status" value="1"/>
</dbReference>
<dbReference type="Gene3D" id="3.30.780.20">
    <property type="match status" value="1"/>
</dbReference>
<dbReference type="SMART" id="SM00487">
    <property type="entry name" value="DEXDc"/>
    <property type="match status" value="1"/>
</dbReference>
<dbReference type="Pfam" id="PF04851">
    <property type="entry name" value="ResIII"/>
    <property type="match status" value="1"/>
</dbReference>
<protein>
    <submittedName>
        <fullName evidence="9">SSL2 DNA or RNA helicases of superfamily II</fullName>
    </submittedName>
</protein>
<sequence length="503" mass="56239">MSKNITIANNAVTAKVIEDDKQAKLLVSSALSYKVAGSEHMAIFKTGSWDGRSSFFDWKAGTFPAGFVPLVHSALQKGGYTVRRVRNPLPAPLGKEEFWEIDGFGLDPMYDYQPEVVNKLLKYGQMIAQVATGGGKSRIARLSYARIKRPTLFITTRGVLMYQMKEAVEGYGFKCGIIGDGELSANLEFNVAMVQTIIAHIKAPDGYDSVEKQEAQAKRRARMIKFLEKIEFVILEEAHESSGNSYYDILRHCKNANYRLALTATPFMRDDEEANMRLMGCSGPIGIEVSEKLLIDRGILAKPYFKVVKLNEKPTKLYKSTPWQKAYTVGIVNNEFRNAHIVREVQIAAKVGLTTMILVQQTKHGQILNEMLQNKGIKSDYIHGEHDQSERKDALRKLGCGELSVLIGTSILDVGVDVPAVGVIILAGGGKAEVALRQRIGRGLRRKKKGKNVALIVDFYDEHNTHLRDHAKNRINIIKNTPGFGENIMEPDFCFYRDLLLKK</sequence>
<dbReference type="GO" id="GO:0003677">
    <property type="term" value="F:DNA binding"/>
    <property type="evidence" value="ECO:0007669"/>
    <property type="project" value="InterPro"/>
</dbReference>
<dbReference type="Gene3D" id="3.40.50.300">
    <property type="entry name" value="P-loop containing nucleotide triphosphate hydrolases"/>
    <property type="match status" value="2"/>
</dbReference>
<organism evidence="9">
    <name type="scientific">uncultured Caudovirales phage</name>
    <dbReference type="NCBI Taxonomy" id="2100421"/>
    <lineage>
        <taxon>Viruses</taxon>
        <taxon>Duplodnaviria</taxon>
        <taxon>Heunggongvirae</taxon>
        <taxon>Uroviricota</taxon>
        <taxon>Caudoviricetes</taxon>
        <taxon>Peduoviridae</taxon>
        <taxon>Maltschvirus</taxon>
        <taxon>Maltschvirus maltsch</taxon>
    </lineage>
</organism>
<dbReference type="SMART" id="SM00490">
    <property type="entry name" value="HELICc"/>
    <property type="match status" value="1"/>
</dbReference>
<dbReference type="EMBL" id="LR796152">
    <property type="protein sequence ID" value="CAB4122043.1"/>
    <property type="molecule type" value="Genomic_DNA"/>
</dbReference>
<evidence type="ECO:0000256" key="3">
    <source>
        <dbReference type="ARBA" id="ARBA00022806"/>
    </source>
</evidence>
<dbReference type="GO" id="GO:0016787">
    <property type="term" value="F:hydrolase activity"/>
    <property type="evidence" value="ECO:0007669"/>
    <property type="project" value="UniProtKB-KW"/>
</dbReference>
<gene>
    <name evidence="9" type="ORF">UFOVP220_23</name>
    <name evidence="7" type="ORF">UFOVP26_65</name>
    <name evidence="8" type="ORF">UFOVP44_32</name>
</gene>
<dbReference type="GO" id="GO:0005524">
    <property type="term" value="F:ATP binding"/>
    <property type="evidence" value="ECO:0007669"/>
    <property type="project" value="UniProtKB-KW"/>
</dbReference>
<keyword evidence="3 9" id="KW-0347">Helicase</keyword>
<feature type="domain" description="Helicase ATP-binding" evidence="5">
    <location>
        <begin position="117"/>
        <end position="284"/>
    </location>
</feature>
<dbReference type="InterPro" id="IPR050615">
    <property type="entry name" value="ATP-dep_DNA_Helicase"/>
</dbReference>
<keyword evidence="1" id="KW-0547">Nucleotide-binding</keyword>
<dbReference type="PANTHER" id="PTHR11274:SF0">
    <property type="entry name" value="GENERAL TRANSCRIPTION AND DNA REPAIR FACTOR IIH HELICASE SUBUNIT XPB"/>
    <property type="match status" value="1"/>
</dbReference>
<evidence type="ECO:0000256" key="1">
    <source>
        <dbReference type="ARBA" id="ARBA00022741"/>
    </source>
</evidence>
<dbReference type="InterPro" id="IPR049430">
    <property type="entry name" value="UvsW_N_sf"/>
</dbReference>
<name>A0A6J7WQJ3_9CAUD</name>
<evidence type="ECO:0000313" key="9">
    <source>
        <dbReference type="EMBL" id="CAB5219005.1"/>
    </source>
</evidence>
<dbReference type="EMBL" id="LR796176">
    <property type="protein sequence ID" value="CAB4123674.1"/>
    <property type="molecule type" value="Genomic_DNA"/>
</dbReference>
<evidence type="ECO:0000313" key="7">
    <source>
        <dbReference type="EMBL" id="CAB4122043.1"/>
    </source>
</evidence>
<reference evidence="9" key="1">
    <citation type="submission" date="2020-05" db="EMBL/GenBank/DDBJ databases">
        <authorList>
            <person name="Chiriac C."/>
            <person name="Salcher M."/>
            <person name="Ghai R."/>
            <person name="Kavagutti S V."/>
        </authorList>
    </citation>
    <scope>NUCLEOTIDE SEQUENCE</scope>
</reference>
<evidence type="ECO:0000259" key="6">
    <source>
        <dbReference type="PROSITE" id="PS51194"/>
    </source>
</evidence>
<dbReference type="PROSITE" id="PS51192">
    <property type="entry name" value="HELICASE_ATP_BIND_1"/>
    <property type="match status" value="1"/>
</dbReference>
<evidence type="ECO:0000313" key="8">
    <source>
        <dbReference type="EMBL" id="CAB4123674.1"/>
    </source>
</evidence>
<dbReference type="Pfam" id="PF00271">
    <property type="entry name" value="Helicase_C"/>
    <property type="match status" value="1"/>
</dbReference>
<dbReference type="InterPro" id="IPR006935">
    <property type="entry name" value="Helicase/UvrB_N"/>
</dbReference>
<evidence type="ECO:0000256" key="2">
    <source>
        <dbReference type="ARBA" id="ARBA00022801"/>
    </source>
</evidence>
<proteinExistence type="predicted"/>
<evidence type="ECO:0000259" key="5">
    <source>
        <dbReference type="PROSITE" id="PS51192"/>
    </source>
</evidence>